<sequence length="172" mass="18015">MVLKEPAPPAAPARPGLKIAIGLLVAFAALRVGGLDLLFDPIGWWLCLLGVGDLKPGSKAGWLALGMAVLSVVALFEGDAAQGTSYSAFWLGYAAGALVTLWAVVDVAIRYIRPSGDHYDVTLLDALRWAVVGAGAVALLAESGYAWLGEVAVIAMYCALALLVVILWRLRA</sequence>
<proteinExistence type="predicted"/>
<dbReference type="Proteomes" id="UP001589568">
    <property type="component" value="Unassembled WGS sequence"/>
</dbReference>
<feature type="transmembrane region" description="Helical" evidence="1">
    <location>
        <begin position="60"/>
        <end position="76"/>
    </location>
</feature>
<organism evidence="2 3">
    <name type="scientific">Nonomuraea salmonea</name>
    <dbReference type="NCBI Taxonomy" id="46181"/>
    <lineage>
        <taxon>Bacteria</taxon>
        <taxon>Bacillati</taxon>
        <taxon>Actinomycetota</taxon>
        <taxon>Actinomycetes</taxon>
        <taxon>Streptosporangiales</taxon>
        <taxon>Streptosporangiaceae</taxon>
        <taxon>Nonomuraea</taxon>
    </lineage>
</organism>
<keyword evidence="1" id="KW-0472">Membrane</keyword>
<feature type="transmembrane region" description="Helical" evidence="1">
    <location>
        <begin position="88"/>
        <end position="109"/>
    </location>
</feature>
<evidence type="ECO:0000313" key="3">
    <source>
        <dbReference type="Proteomes" id="UP001589568"/>
    </source>
</evidence>
<feature type="transmembrane region" description="Helical" evidence="1">
    <location>
        <begin position="20"/>
        <end position="39"/>
    </location>
</feature>
<reference evidence="2 3" key="1">
    <citation type="submission" date="2024-09" db="EMBL/GenBank/DDBJ databases">
        <authorList>
            <person name="Sun Q."/>
            <person name="Mori K."/>
        </authorList>
    </citation>
    <scope>NUCLEOTIDE SEQUENCE [LARGE SCALE GENOMIC DNA]</scope>
    <source>
        <strain evidence="2 3">JCM 3324</strain>
    </source>
</reference>
<comment type="caution">
    <text evidence="2">The sequence shown here is derived from an EMBL/GenBank/DDBJ whole genome shotgun (WGS) entry which is preliminary data.</text>
</comment>
<accession>A0ABV5NSC6</accession>
<protein>
    <submittedName>
        <fullName evidence="2">Uncharacterized protein</fullName>
    </submittedName>
</protein>
<keyword evidence="1" id="KW-0812">Transmembrane</keyword>
<feature type="transmembrane region" description="Helical" evidence="1">
    <location>
        <begin position="147"/>
        <end position="168"/>
    </location>
</feature>
<evidence type="ECO:0000256" key="1">
    <source>
        <dbReference type="SAM" id="Phobius"/>
    </source>
</evidence>
<name>A0ABV5NSC6_9ACTN</name>
<keyword evidence="3" id="KW-1185">Reference proteome</keyword>
<dbReference type="EMBL" id="JBHMCF010000029">
    <property type="protein sequence ID" value="MFB9473091.1"/>
    <property type="molecule type" value="Genomic_DNA"/>
</dbReference>
<gene>
    <name evidence="2" type="ORF">ACFFR3_26620</name>
</gene>
<keyword evidence="1" id="KW-1133">Transmembrane helix</keyword>
<dbReference type="RefSeq" id="WP_379484026.1">
    <property type="nucleotide sequence ID" value="NZ_JBHMCF010000029.1"/>
</dbReference>
<evidence type="ECO:0000313" key="2">
    <source>
        <dbReference type="EMBL" id="MFB9473091.1"/>
    </source>
</evidence>